<evidence type="ECO:0000256" key="1">
    <source>
        <dbReference type="SAM" id="MobiDB-lite"/>
    </source>
</evidence>
<protein>
    <recommendedName>
        <fullName evidence="4">Ankyrin repeat domain-containing protein</fullName>
    </recommendedName>
</protein>
<proteinExistence type="predicted"/>
<evidence type="ECO:0000313" key="2">
    <source>
        <dbReference type="EMBL" id="KAJ5184509.1"/>
    </source>
</evidence>
<dbReference type="EMBL" id="JAPQKP010000006">
    <property type="protein sequence ID" value="KAJ5184509.1"/>
    <property type="molecule type" value="Genomic_DNA"/>
</dbReference>
<dbReference type="Gene3D" id="1.25.40.20">
    <property type="entry name" value="Ankyrin repeat-containing domain"/>
    <property type="match status" value="1"/>
</dbReference>
<accession>A0A9W9M0V5</accession>
<reference evidence="2" key="2">
    <citation type="journal article" date="2023" name="IMA Fungus">
        <title>Comparative genomic study of the Penicillium genus elucidates a diverse pangenome and 15 lateral gene transfer events.</title>
        <authorList>
            <person name="Petersen C."/>
            <person name="Sorensen T."/>
            <person name="Nielsen M.R."/>
            <person name="Sondergaard T.E."/>
            <person name="Sorensen J.L."/>
            <person name="Fitzpatrick D.A."/>
            <person name="Frisvad J.C."/>
            <person name="Nielsen K.L."/>
        </authorList>
    </citation>
    <scope>NUCLEOTIDE SEQUENCE</scope>
    <source>
        <strain evidence="2">IBT 16849</strain>
    </source>
</reference>
<dbReference type="OrthoDB" id="4772757at2759"/>
<dbReference type="Proteomes" id="UP001150879">
    <property type="component" value="Unassembled WGS sequence"/>
</dbReference>
<dbReference type="InterPro" id="IPR036770">
    <property type="entry name" value="Ankyrin_rpt-contain_sf"/>
</dbReference>
<organism evidence="2 3">
    <name type="scientific">Penicillium cf. griseofulvum</name>
    <dbReference type="NCBI Taxonomy" id="2972120"/>
    <lineage>
        <taxon>Eukaryota</taxon>
        <taxon>Fungi</taxon>
        <taxon>Dikarya</taxon>
        <taxon>Ascomycota</taxon>
        <taxon>Pezizomycotina</taxon>
        <taxon>Eurotiomycetes</taxon>
        <taxon>Eurotiomycetidae</taxon>
        <taxon>Eurotiales</taxon>
        <taxon>Aspergillaceae</taxon>
        <taxon>Penicillium</taxon>
    </lineage>
</organism>
<gene>
    <name evidence="2" type="ORF">N7472_009349</name>
</gene>
<reference evidence="2" key="1">
    <citation type="submission" date="2022-11" db="EMBL/GenBank/DDBJ databases">
        <authorList>
            <person name="Petersen C."/>
        </authorList>
    </citation>
    <scope>NUCLEOTIDE SEQUENCE</scope>
    <source>
        <strain evidence="2">IBT 16849</strain>
    </source>
</reference>
<evidence type="ECO:0000313" key="3">
    <source>
        <dbReference type="Proteomes" id="UP001150879"/>
    </source>
</evidence>
<name>A0A9W9M0V5_9EURO</name>
<comment type="caution">
    <text evidence="2">The sequence shown here is derived from an EMBL/GenBank/DDBJ whole genome shotgun (WGS) entry which is preliminary data.</text>
</comment>
<evidence type="ECO:0008006" key="4">
    <source>
        <dbReference type="Google" id="ProtNLM"/>
    </source>
</evidence>
<sequence>MRHKSVELLLNKGADVSAQGGRYGNALYAASGGGYQEIVRSLIDKREPPRREAIKRLSKSSKEGALLHSLKRSVSRTPTNPAKRLRLMNFEPSAQTE</sequence>
<dbReference type="SUPFAM" id="SSF48403">
    <property type="entry name" value="Ankyrin repeat"/>
    <property type="match status" value="1"/>
</dbReference>
<feature type="region of interest" description="Disordered" evidence="1">
    <location>
        <begin position="58"/>
        <end position="97"/>
    </location>
</feature>
<keyword evidence="3" id="KW-1185">Reference proteome</keyword>
<dbReference type="AlphaFoldDB" id="A0A9W9M0V5"/>